<keyword evidence="2" id="KW-0012">Acyltransferase</keyword>
<dbReference type="SUPFAM" id="SSF55729">
    <property type="entry name" value="Acyl-CoA N-acyltransferases (Nat)"/>
    <property type="match status" value="1"/>
</dbReference>
<comment type="caution">
    <text evidence="4">The sequence shown here is derived from an EMBL/GenBank/DDBJ whole genome shotgun (WGS) entry which is preliminary data.</text>
</comment>
<feature type="domain" description="N-acetyltransferase" evidence="3">
    <location>
        <begin position="9"/>
        <end position="159"/>
    </location>
</feature>
<organism evidence="4 5">
    <name type="scientific">Paenibacillus agri</name>
    <dbReference type="NCBI Taxonomy" id="2744309"/>
    <lineage>
        <taxon>Bacteria</taxon>
        <taxon>Bacillati</taxon>
        <taxon>Bacillota</taxon>
        <taxon>Bacilli</taxon>
        <taxon>Bacillales</taxon>
        <taxon>Paenibacillaceae</taxon>
        <taxon>Paenibacillus</taxon>
    </lineage>
</organism>
<dbReference type="GO" id="GO:0016747">
    <property type="term" value="F:acyltransferase activity, transferring groups other than amino-acyl groups"/>
    <property type="evidence" value="ECO:0007669"/>
    <property type="project" value="InterPro"/>
</dbReference>
<dbReference type="PANTHER" id="PTHR43877">
    <property type="entry name" value="AMINOALKYLPHOSPHONATE N-ACETYLTRANSFERASE-RELATED-RELATED"/>
    <property type="match status" value="1"/>
</dbReference>
<protein>
    <submittedName>
        <fullName evidence="4">GNAT family N-acetyltransferase</fullName>
    </submittedName>
</protein>
<keyword evidence="5" id="KW-1185">Reference proteome</keyword>
<dbReference type="PROSITE" id="PS51186">
    <property type="entry name" value="GNAT"/>
    <property type="match status" value="1"/>
</dbReference>
<evidence type="ECO:0000313" key="5">
    <source>
        <dbReference type="Proteomes" id="UP000564806"/>
    </source>
</evidence>
<dbReference type="AlphaFoldDB" id="A0A850EI58"/>
<evidence type="ECO:0000256" key="1">
    <source>
        <dbReference type="ARBA" id="ARBA00022679"/>
    </source>
</evidence>
<proteinExistence type="predicted"/>
<dbReference type="InterPro" id="IPR016181">
    <property type="entry name" value="Acyl_CoA_acyltransferase"/>
</dbReference>
<dbReference type="EMBL" id="JABWCS010000196">
    <property type="protein sequence ID" value="NUU60066.1"/>
    <property type="molecule type" value="Genomic_DNA"/>
</dbReference>
<evidence type="ECO:0000313" key="4">
    <source>
        <dbReference type="EMBL" id="NUU60066.1"/>
    </source>
</evidence>
<evidence type="ECO:0000259" key="3">
    <source>
        <dbReference type="PROSITE" id="PS51186"/>
    </source>
</evidence>
<evidence type="ECO:0000256" key="2">
    <source>
        <dbReference type="ARBA" id="ARBA00023315"/>
    </source>
</evidence>
<gene>
    <name evidence="4" type="ORF">HPT30_06865</name>
</gene>
<dbReference type="CDD" id="cd04301">
    <property type="entry name" value="NAT_SF"/>
    <property type="match status" value="1"/>
</dbReference>
<reference evidence="4" key="1">
    <citation type="submission" date="2020-06" db="EMBL/GenBank/DDBJ databases">
        <title>Paenibacillus sp. nov., isolated from soil.</title>
        <authorList>
            <person name="Seo Y.L."/>
        </authorList>
    </citation>
    <scope>NUCLEOTIDE SEQUENCE [LARGE SCALE GENOMIC DNA]</scope>
    <source>
        <strain evidence="4">JW14</strain>
    </source>
</reference>
<dbReference type="PANTHER" id="PTHR43877:SF2">
    <property type="entry name" value="AMINOALKYLPHOSPHONATE N-ACETYLTRANSFERASE-RELATED"/>
    <property type="match status" value="1"/>
</dbReference>
<name>A0A850EI58_9BACL</name>
<dbReference type="Gene3D" id="3.40.630.30">
    <property type="match status" value="1"/>
</dbReference>
<sequence length="159" mass="18288">MQKNDVQKIVIRQANLEDLELLSPLFDEYRVFYRQASDLDGARAFLEERLRLKESVILLAVEEAGDQRRAAGYTQLYPSFSSVSLQRLWILNDLYVNEKFRGAGIGSRLLESAREHAMSTGSKGLTLTTATDNTVAQHLYESNGYIRDEDFYTYDLFFQ</sequence>
<keyword evidence="1 4" id="KW-0808">Transferase</keyword>
<accession>A0A850EI58</accession>
<dbReference type="InterPro" id="IPR050832">
    <property type="entry name" value="Bact_Acetyltransf"/>
</dbReference>
<dbReference type="InterPro" id="IPR000182">
    <property type="entry name" value="GNAT_dom"/>
</dbReference>
<dbReference type="Pfam" id="PF00583">
    <property type="entry name" value="Acetyltransf_1"/>
    <property type="match status" value="1"/>
</dbReference>
<dbReference type="Proteomes" id="UP000564806">
    <property type="component" value="Unassembled WGS sequence"/>
</dbReference>